<reference evidence="3 4" key="1">
    <citation type="journal article" date="2013" name="Genome Biol.">
        <title>The genome sequence of the most widely cultivated cacao type and its use to identify candidate genes regulating pod color.</title>
        <authorList>
            <person name="Motamayor J.C."/>
            <person name="Mockaitis K."/>
            <person name="Schmutz J."/>
            <person name="Haiminen N."/>
            <person name="Iii D.L."/>
            <person name="Cornejo O."/>
            <person name="Findley S.D."/>
            <person name="Zheng P."/>
            <person name="Utro F."/>
            <person name="Royaert S."/>
            <person name="Saski C."/>
            <person name="Jenkins J."/>
            <person name="Podicheti R."/>
            <person name="Zhao M."/>
            <person name="Scheffler B.E."/>
            <person name="Stack J.C."/>
            <person name="Feltus F.A."/>
            <person name="Mustiga G.M."/>
            <person name="Amores F."/>
            <person name="Phillips W."/>
            <person name="Marelli J.P."/>
            <person name="May G.D."/>
            <person name="Shapiro H."/>
            <person name="Ma J."/>
            <person name="Bustamante C.D."/>
            <person name="Schnell R.J."/>
            <person name="Main D."/>
            <person name="Gilbert D."/>
            <person name="Parida L."/>
            <person name="Kuhn D.N."/>
        </authorList>
    </citation>
    <scope>NUCLEOTIDE SEQUENCE [LARGE SCALE GENOMIC DNA]</scope>
    <source>
        <strain evidence="4">cv. Matina 1-6</strain>
    </source>
</reference>
<dbReference type="InParanoid" id="A0A061E6S1"/>
<dbReference type="STRING" id="3641.A0A061E6S1"/>
<evidence type="ECO:0000313" key="4">
    <source>
        <dbReference type="Proteomes" id="UP000026915"/>
    </source>
</evidence>
<dbReference type="HOGENOM" id="CLU_015101_2_0_1"/>
<gene>
    <name evidence="3" type="ORF">TCM_010571</name>
</gene>
<name>A0A061E6S1_THECC</name>
<dbReference type="EMBL" id="CM001880">
    <property type="protein sequence ID" value="EOY00660.1"/>
    <property type="molecule type" value="Genomic_DNA"/>
</dbReference>
<organism evidence="3 4">
    <name type="scientific">Theobroma cacao</name>
    <name type="common">Cacao</name>
    <name type="synonym">Cocoa</name>
    <dbReference type="NCBI Taxonomy" id="3641"/>
    <lineage>
        <taxon>Eukaryota</taxon>
        <taxon>Viridiplantae</taxon>
        <taxon>Streptophyta</taxon>
        <taxon>Embryophyta</taxon>
        <taxon>Tracheophyta</taxon>
        <taxon>Spermatophyta</taxon>
        <taxon>Magnoliopsida</taxon>
        <taxon>eudicotyledons</taxon>
        <taxon>Gunneridae</taxon>
        <taxon>Pentapetalae</taxon>
        <taxon>rosids</taxon>
        <taxon>malvids</taxon>
        <taxon>Malvales</taxon>
        <taxon>Malvaceae</taxon>
        <taxon>Byttnerioideae</taxon>
        <taxon>Theobroma</taxon>
    </lineage>
</organism>
<dbReference type="InterPro" id="IPR001087">
    <property type="entry name" value="GDSL"/>
</dbReference>
<dbReference type="PANTHER" id="PTHR22835:SF117">
    <property type="entry name" value="GDSL-LIKE LIPASE_ACYLHYDROLASE"/>
    <property type="match status" value="1"/>
</dbReference>
<dbReference type="InterPro" id="IPR036514">
    <property type="entry name" value="SGNH_hydro_sf"/>
</dbReference>
<dbReference type="GO" id="GO:0016788">
    <property type="term" value="F:hydrolase activity, acting on ester bonds"/>
    <property type="evidence" value="ECO:0007669"/>
    <property type="project" value="InterPro"/>
</dbReference>
<accession>A0A061E6S1</accession>
<evidence type="ECO:0000313" key="3">
    <source>
        <dbReference type="EMBL" id="EOY00660.1"/>
    </source>
</evidence>
<dbReference type="AlphaFoldDB" id="A0A061E6S1"/>
<dbReference type="Gene3D" id="3.40.50.1110">
    <property type="entry name" value="SGNH hydrolase"/>
    <property type="match status" value="1"/>
</dbReference>
<evidence type="ECO:0000256" key="1">
    <source>
        <dbReference type="ARBA" id="ARBA00008668"/>
    </source>
</evidence>
<sequence>MGLYNFKPFIFLVRFPAIFNFGDSNSDTGGLSVAFRSTPPPNRLTHIHAPAGRDCDGRLLIDFIGPPDLNAYLASVGTNFSHGANFAVAGATIRQTAFNPISLGEDLRFLINKSAAIEKLLPKEDYLPRALYTFDIGQKDLTAGYKLNLTTQVVKAYVPYLLTQFSSILKERQLAISPQAYASMETLKVDDNDASGDAGLYYQGGRTFWIHYTGPVGCLPYVLDHFPVHAGQVDKFGCANPFNDFNGGLKRVDLSILLWLVVVMVGTITITEAANKWIFEQIANGSFSDQPLPLRIACNRQDH</sequence>
<dbReference type="Pfam" id="PF00657">
    <property type="entry name" value="Lipase_GDSL"/>
    <property type="match status" value="1"/>
</dbReference>
<dbReference type="eggNOG" id="ENOG502QQGV">
    <property type="taxonomic scope" value="Eukaryota"/>
</dbReference>
<keyword evidence="4" id="KW-1185">Reference proteome</keyword>
<dbReference type="Gramene" id="EOY00660">
    <property type="protein sequence ID" value="EOY00660"/>
    <property type="gene ID" value="TCM_010571"/>
</dbReference>
<protein>
    <submittedName>
        <fullName evidence="3">GDSL-like Lipase/Acylhydrolase superfamily protein, putative</fullName>
    </submittedName>
</protein>
<dbReference type="Proteomes" id="UP000026915">
    <property type="component" value="Chromosome 2"/>
</dbReference>
<evidence type="ECO:0000256" key="2">
    <source>
        <dbReference type="ARBA" id="ARBA00023180"/>
    </source>
</evidence>
<dbReference type="PANTHER" id="PTHR22835">
    <property type="entry name" value="ZINC FINGER FYVE DOMAIN CONTAINING PROTEIN"/>
    <property type="match status" value="1"/>
</dbReference>
<comment type="similarity">
    <text evidence="1">Belongs to the 'GDSL' lipolytic enzyme family.</text>
</comment>
<proteinExistence type="inferred from homology"/>
<keyword evidence="2" id="KW-0325">Glycoprotein</keyword>